<comment type="subcellular location">
    <subcellularLocation>
        <location evidence="1">Cell membrane</location>
        <topology evidence="1">Multi-pass membrane protein</topology>
    </subcellularLocation>
</comment>
<dbReference type="FunFam" id="3.40.50.300:FF:000066">
    <property type="entry name" value="ABC transporter B family member 1"/>
    <property type="match status" value="2"/>
</dbReference>
<evidence type="ECO:0000259" key="13">
    <source>
        <dbReference type="PROSITE" id="PS50893"/>
    </source>
</evidence>
<feature type="transmembrane region" description="Helical" evidence="12">
    <location>
        <begin position="194"/>
        <end position="211"/>
    </location>
</feature>
<dbReference type="InterPro" id="IPR003593">
    <property type="entry name" value="AAA+_ATPase"/>
</dbReference>
<keyword evidence="10" id="KW-0325">Glycoprotein</keyword>
<evidence type="ECO:0000256" key="7">
    <source>
        <dbReference type="ARBA" id="ARBA00022840"/>
    </source>
</evidence>
<comment type="similarity">
    <text evidence="2">Belongs to the ABC transporter superfamily. ABCB family. Multidrug resistance exporter (TC 3.A.1.201) subfamily.</text>
</comment>
<keyword evidence="5" id="KW-0677">Repeat</keyword>
<dbReference type="Gene3D" id="3.40.50.300">
    <property type="entry name" value="P-loop containing nucleotide triphosphate hydrolases"/>
    <property type="match status" value="2"/>
</dbReference>
<feature type="domain" description="ABC transporter" evidence="13">
    <location>
        <begin position="822"/>
        <end position="1060"/>
    </location>
</feature>
<dbReference type="EMBL" id="CAICTM010000315">
    <property type="protein sequence ID" value="CAB9507684.1"/>
    <property type="molecule type" value="Genomic_DNA"/>
</dbReference>
<dbReference type="PROSITE" id="PS00211">
    <property type="entry name" value="ABC_TRANSPORTER_1"/>
    <property type="match status" value="2"/>
</dbReference>
<dbReference type="GO" id="GO:0005886">
    <property type="term" value="C:plasma membrane"/>
    <property type="evidence" value="ECO:0007669"/>
    <property type="project" value="UniProtKB-SubCell"/>
</dbReference>
<feature type="region of interest" description="Disordered" evidence="11">
    <location>
        <begin position="1080"/>
        <end position="1101"/>
    </location>
</feature>
<dbReference type="PANTHER" id="PTHR43394">
    <property type="entry name" value="ATP-DEPENDENT PERMEASE MDL1, MITOCHONDRIAL"/>
    <property type="match status" value="1"/>
</dbReference>
<feature type="transmembrane region" description="Helical" evidence="12">
    <location>
        <begin position="46"/>
        <end position="74"/>
    </location>
</feature>
<evidence type="ECO:0000256" key="3">
    <source>
        <dbReference type="ARBA" id="ARBA00022448"/>
    </source>
</evidence>
<dbReference type="Gene3D" id="1.20.1560.10">
    <property type="entry name" value="ABC transporter type 1, transmembrane domain"/>
    <property type="match status" value="2"/>
</dbReference>
<feature type="domain" description="ABC transmembrane type-1" evidence="14">
    <location>
        <begin position="49"/>
        <end position="353"/>
    </location>
</feature>
<feature type="region of interest" description="Disordered" evidence="11">
    <location>
        <begin position="1"/>
        <end position="20"/>
    </location>
</feature>
<dbReference type="PROSITE" id="PS50929">
    <property type="entry name" value="ABC_TM1F"/>
    <property type="match status" value="2"/>
</dbReference>
<evidence type="ECO:0000256" key="4">
    <source>
        <dbReference type="ARBA" id="ARBA00022692"/>
    </source>
</evidence>
<dbReference type="GO" id="GO:0005524">
    <property type="term" value="F:ATP binding"/>
    <property type="evidence" value="ECO:0007669"/>
    <property type="project" value="UniProtKB-KW"/>
</dbReference>
<evidence type="ECO:0000256" key="6">
    <source>
        <dbReference type="ARBA" id="ARBA00022741"/>
    </source>
</evidence>
<keyword evidence="4 12" id="KW-0812">Transmembrane</keyword>
<dbReference type="CDD" id="cd03249">
    <property type="entry name" value="ABC_MTABC3_MDL1_MDL2"/>
    <property type="match status" value="2"/>
</dbReference>
<evidence type="ECO:0000256" key="10">
    <source>
        <dbReference type="ARBA" id="ARBA00023180"/>
    </source>
</evidence>
<dbReference type="GO" id="GO:0005743">
    <property type="term" value="C:mitochondrial inner membrane"/>
    <property type="evidence" value="ECO:0007669"/>
    <property type="project" value="TreeGrafter"/>
</dbReference>
<feature type="compositionally biased region" description="Low complexity" evidence="11">
    <location>
        <begin position="1082"/>
        <end position="1099"/>
    </location>
</feature>
<feature type="transmembrane region" description="Helical" evidence="12">
    <location>
        <begin position="171"/>
        <end position="188"/>
    </location>
</feature>
<dbReference type="GO" id="GO:0016887">
    <property type="term" value="F:ATP hydrolysis activity"/>
    <property type="evidence" value="ECO:0007669"/>
    <property type="project" value="InterPro"/>
</dbReference>
<keyword evidence="6" id="KW-0547">Nucleotide-binding</keyword>
<evidence type="ECO:0000256" key="9">
    <source>
        <dbReference type="ARBA" id="ARBA00023136"/>
    </source>
</evidence>
<dbReference type="GO" id="GO:0090374">
    <property type="term" value="P:oligopeptide export from mitochondrion"/>
    <property type="evidence" value="ECO:0007669"/>
    <property type="project" value="TreeGrafter"/>
</dbReference>
<evidence type="ECO:0000256" key="12">
    <source>
        <dbReference type="SAM" id="Phobius"/>
    </source>
</evidence>
<dbReference type="SUPFAM" id="SSF90123">
    <property type="entry name" value="ABC transporter transmembrane region"/>
    <property type="match status" value="2"/>
</dbReference>
<gene>
    <name evidence="15" type="ORF">SEMRO_316_G115550.1</name>
</gene>
<feature type="compositionally biased region" description="Low complexity" evidence="11">
    <location>
        <begin position="403"/>
        <end position="414"/>
    </location>
</feature>
<dbReference type="Pfam" id="PF00664">
    <property type="entry name" value="ABC_membrane"/>
    <property type="match status" value="2"/>
</dbReference>
<evidence type="ECO:0000256" key="2">
    <source>
        <dbReference type="ARBA" id="ARBA00007577"/>
    </source>
</evidence>
<dbReference type="CDD" id="cd18577">
    <property type="entry name" value="ABC_6TM_Pgp_ABCB1_D1_like"/>
    <property type="match status" value="1"/>
</dbReference>
<dbReference type="InterPro" id="IPR039421">
    <property type="entry name" value="Type_1_exporter"/>
</dbReference>
<evidence type="ECO:0000256" key="8">
    <source>
        <dbReference type="ARBA" id="ARBA00022989"/>
    </source>
</evidence>
<keyword evidence="8 12" id="KW-1133">Transmembrane helix</keyword>
<dbReference type="InterPro" id="IPR011527">
    <property type="entry name" value="ABC1_TM_dom"/>
</dbReference>
<name>A0A9N8DSA6_9STRA</name>
<dbReference type="OrthoDB" id="6500128at2759"/>
<dbReference type="Pfam" id="PF00005">
    <property type="entry name" value="ABC_tran"/>
    <property type="match status" value="2"/>
</dbReference>
<evidence type="ECO:0000256" key="11">
    <source>
        <dbReference type="SAM" id="MobiDB-lite"/>
    </source>
</evidence>
<dbReference type="GO" id="GO:0015421">
    <property type="term" value="F:ABC-type oligopeptide transporter activity"/>
    <property type="evidence" value="ECO:0007669"/>
    <property type="project" value="TreeGrafter"/>
</dbReference>
<evidence type="ECO:0000259" key="14">
    <source>
        <dbReference type="PROSITE" id="PS50929"/>
    </source>
</evidence>
<evidence type="ECO:0000313" key="16">
    <source>
        <dbReference type="Proteomes" id="UP001153069"/>
    </source>
</evidence>
<feature type="transmembrane region" description="Helical" evidence="12">
    <location>
        <begin position="1283"/>
        <end position="1312"/>
    </location>
</feature>
<sequence length="1473" mass="161335">MKNREKNGKGKSKKNGSKDESLVSTEMASIPETISFVFNCGFGNKVLFAIGSFAALLNGLVGPMLAVLFSVALARGSNINFEDVAFDDIQRVCQGLLLVGVWAFVMTFIQTVCFEIVAFRASQSLNLQWFAALLRQDAAFFDIYDVPGIATQVQPTCYQYRRGMGSKFGEGIQYATTVVGGVGFAFVASWKISVLVLAILPVCIGCGVYAIHLSQTKTSRANESYQKAGAIAYKTISSIKTILAFNAVPQMVLEYRKATKEASKVATKFLFQYGAVTGLLIASYTAMFVAVSVYGSHLLYTDIERYGCDPTAGMFTEEACGTTGASILGAFLGFLFAAEGISQVATFVEALAEARVAAFTALQAIKRKKGAPPQIFYHNDEWKKKAQKDGGVSDTESETVTTNRQQQQQPPRNRWNSSEDEDEEVSLEFRGTLGSNIDCAQLLCCRRSDDSTVGRTGSNEVGRILTGPLDGKGVKAILPRFEIDASELEGGQQPSEVRGEISFQNVHFNYPRRPADQALRDFSIDIKAGSTIAFVGPSGSGKSTIVSLIERFYDPSSGVVKLDGINLRDLNVCYLRSLIGYVGQEPILFATTIRENIGYGNPNATTEMIVEAAKQANAHDFIESFPEGYDTKVGDQGSQLSGGQKQRIAIARALVSNNRSILLLDEATSALDSESELIVQEAIDNVLAQKRLTTVIIAHRLSTIRNADVIAVVVDGGIVETGTHDQLMAKQNSYYRKLIEKQELKPKRTQSSSICASVDEVDEGTHTTDTDKNTDDLECYTCLSRLDAPQTHEMRTTSTLSRTDVEVVYYPKFVPDADIPHVKFENVCFSYPSRKSKRIFNGFNLSIKCGETVALVGPSGGGKSTTAALMERFYDPTRGVLEYMGYDVRWLNLQWYRDQIGLVSQEPNLLNDTIAKNIAFGLRHATKEMIIEAAKQANAHNFIQSFPDGYLTMVGNKGSQLSGGQKQRIAIARALLKKPKLLILDEATSALDSESEAIVQAALDRLMASREHTTIVIAHRLSTIRNADRIAYIADGKVQEIGSHNVLMEIPHGRYLRLVESQKRNSTMLSLGALGVIDSHSTRLSSPPSSDSSTSGSTSEACEEELVSIGTTFFNSRRVWREATKDVAYIVAGSLGSIVSGAIYPAWGIMFAQTIDLLFQRVLDCSSDDEVPVEGFGSCQEYWTSEAERMKTQSIQVGTSWGLIVVASFAGAISSKVGFGTAAERLNKNIRDTTFISLCRLEPAFFDGNSVGRLMSVLQDDTTKLYAFAGEPLRMFWIGMSSVAIGVALAFIFVWPVALLSLACIPVMGYALSLRMGKVTGVDRSRREREDLGSPAGILVETLLNIRTVAAMGLEARKFEEFRRSLLATAANNKWESIKTSISHGLAYLLQHWVDALLLFFAGWLLHAYPTKFTFLEMLNSNFALYFSLFGLGIALKEVADRDELKLATSRVFYLQDRSSLLDPMSLSGTKLD</sequence>
<reference evidence="15" key="1">
    <citation type="submission" date="2020-06" db="EMBL/GenBank/DDBJ databases">
        <authorList>
            <consortium name="Plant Systems Biology data submission"/>
        </authorList>
    </citation>
    <scope>NUCLEOTIDE SEQUENCE</scope>
    <source>
        <strain evidence="15">D6</strain>
    </source>
</reference>
<dbReference type="SMART" id="SM00382">
    <property type="entry name" value="AAA"/>
    <property type="match status" value="2"/>
</dbReference>
<organism evidence="15 16">
    <name type="scientific">Seminavis robusta</name>
    <dbReference type="NCBI Taxonomy" id="568900"/>
    <lineage>
        <taxon>Eukaryota</taxon>
        <taxon>Sar</taxon>
        <taxon>Stramenopiles</taxon>
        <taxon>Ochrophyta</taxon>
        <taxon>Bacillariophyta</taxon>
        <taxon>Bacillariophyceae</taxon>
        <taxon>Bacillariophycidae</taxon>
        <taxon>Naviculales</taxon>
        <taxon>Naviculaceae</taxon>
        <taxon>Seminavis</taxon>
    </lineage>
</organism>
<dbReference type="Proteomes" id="UP001153069">
    <property type="component" value="Unassembled WGS sequence"/>
</dbReference>
<dbReference type="InterPro" id="IPR027417">
    <property type="entry name" value="P-loop_NTPase"/>
</dbReference>
<dbReference type="PROSITE" id="PS50893">
    <property type="entry name" value="ABC_TRANSPORTER_2"/>
    <property type="match status" value="2"/>
</dbReference>
<evidence type="ECO:0000313" key="15">
    <source>
        <dbReference type="EMBL" id="CAB9507684.1"/>
    </source>
</evidence>
<feature type="domain" description="ABC transmembrane type-1" evidence="14">
    <location>
        <begin position="1131"/>
        <end position="1406"/>
    </location>
</feature>
<protein>
    <submittedName>
        <fullName evidence="15">Leptomycin B resistance protein pmd1</fullName>
    </submittedName>
</protein>
<keyword evidence="7" id="KW-0067">ATP-binding</keyword>
<keyword evidence="3" id="KW-0813">Transport</keyword>
<evidence type="ECO:0000256" key="1">
    <source>
        <dbReference type="ARBA" id="ARBA00004651"/>
    </source>
</evidence>
<dbReference type="InterPro" id="IPR036640">
    <property type="entry name" value="ABC1_TM_sf"/>
</dbReference>
<dbReference type="SUPFAM" id="SSF52540">
    <property type="entry name" value="P-loop containing nucleoside triphosphate hydrolases"/>
    <property type="match status" value="2"/>
</dbReference>
<dbReference type="PANTHER" id="PTHR43394:SF11">
    <property type="entry name" value="ATP-BINDING CASSETTE TRANSPORTER"/>
    <property type="match status" value="1"/>
</dbReference>
<feature type="transmembrane region" description="Helical" evidence="12">
    <location>
        <begin position="1386"/>
        <end position="1406"/>
    </location>
</feature>
<feature type="region of interest" description="Disordered" evidence="11">
    <location>
        <begin position="386"/>
        <end position="426"/>
    </location>
</feature>
<proteinExistence type="inferred from homology"/>
<feature type="transmembrane region" description="Helical" evidence="12">
    <location>
        <begin position="94"/>
        <end position="119"/>
    </location>
</feature>
<dbReference type="InterPro" id="IPR003439">
    <property type="entry name" value="ABC_transporter-like_ATP-bd"/>
</dbReference>
<feature type="transmembrane region" description="Helical" evidence="12">
    <location>
        <begin position="1418"/>
        <end position="1436"/>
    </location>
</feature>
<comment type="caution">
    <text evidence="15">The sequence shown here is derived from an EMBL/GenBank/DDBJ whole genome shotgun (WGS) entry which is preliminary data.</text>
</comment>
<accession>A0A9N8DSA6</accession>
<feature type="transmembrane region" description="Helical" evidence="12">
    <location>
        <begin position="273"/>
        <end position="295"/>
    </location>
</feature>
<keyword evidence="9 12" id="KW-0472">Membrane</keyword>
<evidence type="ECO:0000256" key="5">
    <source>
        <dbReference type="ARBA" id="ARBA00022737"/>
    </source>
</evidence>
<dbReference type="InterPro" id="IPR017871">
    <property type="entry name" value="ABC_transporter-like_CS"/>
</dbReference>
<keyword evidence="16" id="KW-1185">Reference proteome</keyword>
<feature type="domain" description="ABC transporter" evidence="13">
    <location>
        <begin position="501"/>
        <end position="740"/>
    </location>
</feature>